<reference evidence="1" key="1">
    <citation type="submission" date="2019-04" db="EMBL/GenBank/DDBJ databases">
        <authorList>
            <person name="Alioto T."/>
            <person name="Alioto T."/>
        </authorList>
    </citation>
    <scope>NUCLEOTIDE SEQUENCE [LARGE SCALE GENOMIC DNA]</scope>
</reference>
<protein>
    <submittedName>
        <fullName evidence="1">Uncharacterized protein</fullName>
    </submittedName>
</protein>
<organism evidence="1 2">
    <name type="scientific">Marmota monax</name>
    <name type="common">Woodchuck</name>
    <dbReference type="NCBI Taxonomy" id="9995"/>
    <lineage>
        <taxon>Eukaryota</taxon>
        <taxon>Metazoa</taxon>
        <taxon>Chordata</taxon>
        <taxon>Craniata</taxon>
        <taxon>Vertebrata</taxon>
        <taxon>Euteleostomi</taxon>
        <taxon>Mammalia</taxon>
        <taxon>Eutheria</taxon>
        <taxon>Euarchontoglires</taxon>
        <taxon>Glires</taxon>
        <taxon>Rodentia</taxon>
        <taxon>Sciuromorpha</taxon>
        <taxon>Sciuridae</taxon>
        <taxon>Xerinae</taxon>
        <taxon>Marmotini</taxon>
        <taxon>Marmota</taxon>
    </lineage>
</organism>
<dbReference type="EMBL" id="CABDUW010000186">
    <property type="protein sequence ID" value="VTJ61967.1"/>
    <property type="molecule type" value="Genomic_DNA"/>
</dbReference>
<sequence>MGESPRHQLLWHLSQEGRVTNSSHPCGYPGSWRRLSQPGPACKGPEEYRTEALQEESKEETHRCEEPPGLAEGVPRQCLPLPGPFLSPRWGLPTLNSRMRDGVWSERVPSLPLYPATSTALALTEDPSKECFTLKFDLNVDIETEIVPALKKKSLGPVWMIVPVQETRRGSVHLRSNPVCRAWSQCTCEGVRVLACVLPLLSSDGEWKLRMSKPPVMEAQFPLVVRSVIGPTILDHHGGGPLPSGKVRVEG</sequence>
<dbReference type="Proteomes" id="UP000335636">
    <property type="component" value="Unassembled WGS sequence"/>
</dbReference>
<keyword evidence="2" id="KW-1185">Reference proteome</keyword>
<evidence type="ECO:0000313" key="2">
    <source>
        <dbReference type="Proteomes" id="UP000335636"/>
    </source>
</evidence>
<name>A0A5E4AWX3_MARMO</name>
<evidence type="ECO:0000313" key="1">
    <source>
        <dbReference type="EMBL" id="VTJ61967.1"/>
    </source>
</evidence>
<accession>A0A5E4AWX3</accession>
<comment type="caution">
    <text evidence="1">The sequence shown here is derived from an EMBL/GenBank/DDBJ whole genome shotgun (WGS) entry which is preliminary data.</text>
</comment>
<proteinExistence type="predicted"/>
<gene>
    <name evidence="1" type="ORF">MONAX_5E031631</name>
</gene>
<dbReference type="AlphaFoldDB" id="A0A5E4AWX3"/>